<evidence type="ECO:0000313" key="2">
    <source>
        <dbReference type="EMBL" id="KAJ5173081.1"/>
    </source>
</evidence>
<reference evidence="2" key="1">
    <citation type="submission" date="2022-11" db="EMBL/GenBank/DDBJ databases">
        <authorList>
            <person name="Petersen C."/>
        </authorList>
    </citation>
    <scope>NUCLEOTIDE SEQUENCE</scope>
    <source>
        <strain evidence="2">IBT 21917</strain>
    </source>
</reference>
<dbReference type="EMBL" id="JAPQKO010000003">
    <property type="protein sequence ID" value="KAJ5173081.1"/>
    <property type="molecule type" value="Genomic_DNA"/>
</dbReference>
<keyword evidence="3" id="KW-1185">Reference proteome</keyword>
<protein>
    <submittedName>
        <fullName evidence="2">Uncharacterized protein</fullName>
    </submittedName>
</protein>
<name>A0A9W9LRW3_9EURO</name>
<evidence type="ECO:0000256" key="1">
    <source>
        <dbReference type="SAM" id="MobiDB-lite"/>
    </source>
</evidence>
<dbReference type="AlphaFoldDB" id="A0A9W9LRW3"/>
<gene>
    <name evidence="2" type="ORF">N7492_005674</name>
</gene>
<proteinExistence type="predicted"/>
<dbReference type="Proteomes" id="UP001146351">
    <property type="component" value="Unassembled WGS sequence"/>
</dbReference>
<accession>A0A9W9LRW3</accession>
<feature type="region of interest" description="Disordered" evidence="1">
    <location>
        <begin position="1"/>
        <end position="33"/>
    </location>
</feature>
<comment type="caution">
    <text evidence="2">The sequence shown here is derived from an EMBL/GenBank/DDBJ whole genome shotgun (WGS) entry which is preliminary data.</text>
</comment>
<organism evidence="2 3">
    <name type="scientific">Penicillium capsulatum</name>
    <dbReference type="NCBI Taxonomy" id="69766"/>
    <lineage>
        <taxon>Eukaryota</taxon>
        <taxon>Fungi</taxon>
        <taxon>Dikarya</taxon>
        <taxon>Ascomycota</taxon>
        <taxon>Pezizomycotina</taxon>
        <taxon>Eurotiomycetes</taxon>
        <taxon>Eurotiomycetidae</taxon>
        <taxon>Eurotiales</taxon>
        <taxon>Aspergillaceae</taxon>
        <taxon>Penicillium</taxon>
    </lineage>
</organism>
<sequence>MPATVLRQPELREVDMEDVRGEAQHSPEEGPPLDSVLLYKKDAVVNMGTGSRDAWRLFFV</sequence>
<evidence type="ECO:0000313" key="3">
    <source>
        <dbReference type="Proteomes" id="UP001146351"/>
    </source>
</evidence>
<reference evidence="2" key="2">
    <citation type="journal article" date="2023" name="IMA Fungus">
        <title>Comparative genomic study of the Penicillium genus elucidates a diverse pangenome and 15 lateral gene transfer events.</title>
        <authorList>
            <person name="Petersen C."/>
            <person name="Sorensen T."/>
            <person name="Nielsen M.R."/>
            <person name="Sondergaard T.E."/>
            <person name="Sorensen J.L."/>
            <person name="Fitzpatrick D.A."/>
            <person name="Frisvad J.C."/>
            <person name="Nielsen K.L."/>
        </authorList>
    </citation>
    <scope>NUCLEOTIDE SEQUENCE</scope>
    <source>
        <strain evidence="2">IBT 21917</strain>
    </source>
</reference>
<feature type="compositionally biased region" description="Basic and acidic residues" evidence="1">
    <location>
        <begin position="9"/>
        <end position="28"/>
    </location>
</feature>